<name>A0A328P9I3_9EURY</name>
<organism evidence="1 2">
    <name type="scientific">Methanothermobacter tenebrarum</name>
    <dbReference type="NCBI Taxonomy" id="680118"/>
    <lineage>
        <taxon>Archaea</taxon>
        <taxon>Methanobacteriati</taxon>
        <taxon>Methanobacteriota</taxon>
        <taxon>Methanomada group</taxon>
        <taxon>Methanobacteria</taxon>
        <taxon>Methanobacteriales</taxon>
        <taxon>Methanobacteriaceae</taxon>
        <taxon>Methanothermobacter</taxon>
    </lineage>
</organism>
<accession>A0A328P9I3</accession>
<reference evidence="1 2" key="1">
    <citation type="submission" date="2018-06" db="EMBL/GenBank/DDBJ databases">
        <title>Draft genome sequence of hyperthermophilic methanogen Methanothermobacter tenebrarum sp. MCM-B 1447.</title>
        <authorList>
            <person name="Pore S.D."/>
            <person name="Dagar S."/>
            <person name="Dhakephalkar P.K."/>
        </authorList>
    </citation>
    <scope>NUCLEOTIDE SEQUENCE [LARGE SCALE GENOMIC DNA]</scope>
    <source>
        <strain evidence="1 2">MCM B 1447</strain>
    </source>
</reference>
<sequence>MVFKDRFNEREWLTLQAAPIWVFEIVAIADGRIDERELEEVLNQSKNVIEYSNGFTYEVFKDHVATVMNNNLEFRNLLKKNPLEGLKIVSDLLGRVKHSEAQNFKKVLLKMAIKVAESSNGVDKNEERAIAIVMGILDGIL</sequence>
<comment type="caution">
    <text evidence="1">The sequence shown here is derived from an EMBL/GenBank/DDBJ whole genome shotgun (WGS) entry which is preliminary data.</text>
</comment>
<dbReference type="OrthoDB" id="381168at2157"/>
<evidence type="ECO:0000313" key="2">
    <source>
        <dbReference type="Proteomes" id="UP000249782"/>
    </source>
</evidence>
<evidence type="ECO:0000313" key="1">
    <source>
        <dbReference type="EMBL" id="RAO79217.1"/>
    </source>
</evidence>
<dbReference type="InterPro" id="IPR029024">
    <property type="entry name" value="TerB-like"/>
</dbReference>
<dbReference type="SUPFAM" id="SSF158682">
    <property type="entry name" value="TerB-like"/>
    <property type="match status" value="1"/>
</dbReference>
<keyword evidence="2" id="KW-1185">Reference proteome</keyword>
<dbReference type="Gene3D" id="1.10.3680.10">
    <property type="entry name" value="TerB-like"/>
    <property type="match status" value="1"/>
</dbReference>
<gene>
    <name evidence="1" type="ORF">DPC56_04675</name>
</gene>
<dbReference type="Proteomes" id="UP000249782">
    <property type="component" value="Unassembled WGS sequence"/>
</dbReference>
<proteinExistence type="predicted"/>
<evidence type="ECO:0008006" key="3">
    <source>
        <dbReference type="Google" id="ProtNLM"/>
    </source>
</evidence>
<protein>
    <recommendedName>
        <fullName evidence="3">TerB family tellurite resistance protein</fullName>
    </recommendedName>
</protein>
<dbReference type="RefSeq" id="WP_112093905.1">
    <property type="nucleotide sequence ID" value="NZ_QLOE01000004.1"/>
</dbReference>
<dbReference type="EMBL" id="QLOE01000004">
    <property type="protein sequence ID" value="RAO79217.1"/>
    <property type="molecule type" value="Genomic_DNA"/>
</dbReference>
<dbReference type="AlphaFoldDB" id="A0A328P9I3"/>